<dbReference type="InterPro" id="IPR009057">
    <property type="entry name" value="Homeodomain-like_sf"/>
</dbReference>
<proteinExistence type="predicted"/>
<dbReference type="AlphaFoldDB" id="A0A2K4Y3M1"/>
<dbReference type="PANTHER" id="PTHR30055:SF220">
    <property type="entry name" value="TETR-FAMILY REGULATORY PROTEIN"/>
    <property type="match status" value="1"/>
</dbReference>
<comment type="caution">
    <text evidence="6">The sequence shown here is derived from an EMBL/GenBank/DDBJ whole genome shotgun (WGS) entry which is preliminary data.</text>
</comment>
<sequence>MTTFGEVAEQKPFHHGNLRAVLLDQAQAVLREGGLDALSLRELAREAGVSHAAPRKHFADRDALLDALAERGFDQLAERIGDAAAREPADFRRALHAVASAYLEFAVAEPALLDLMFAAKVNNPSDAVRNAFVNHMAALLRIISRGVDAGVYAASDVERLTLVLSASVQGIGGLVTSGRITESQSEALVGDAIALFLAGASTDGWRTFADDHPWQFWADRETR</sequence>
<feature type="domain" description="HTH tetR-type" evidence="5">
    <location>
        <begin position="16"/>
        <end position="76"/>
    </location>
</feature>
<dbReference type="Pfam" id="PF13305">
    <property type="entry name" value="TetR_C_33"/>
    <property type="match status" value="1"/>
</dbReference>
<keyword evidence="7" id="KW-1185">Reference proteome</keyword>
<dbReference type="SUPFAM" id="SSF46689">
    <property type="entry name" value="Homeodomain-like"/>
    <property type="match status" value="1"/>
</dbReference>
<dbReference type="GO" id="GO:0003700">
    <property type="term" value="F:DNA-binding transcription factor activity"/>
    <property type="evidence" value="ECO:0007669"/>
    <property type="project" value="TreeGrafter"/>
</dbReference>
<evidence type="ECO:0000313" key="7">
    <source>
        <dbReference type="Proteomes" id="UP000236318"/>
    </source>
</evidence>
<dbReference type="InterPro" id="IPR001647">
    <property type="entry name" value="HTH_TetR"/>
</dbReference>
<name>A0A2K4Y3M1_9MYCO</name>
<dbReference type="GO" id="GO:0000976">
    <property type="term" value="F:transcription cis-regulatory region binding"/>
    <property type="evidence" value="ECO:0007669"/>
    <property type="project" value="TreeGrafter"/>
</dbReference>
<evidence type="ECO:0000256" key="3">
    <source>
        <dbReference type="ARBA" id="ARBA00023163"/>
    </source>
</evidence>
<dbReference type="Proteomes" id="UP000236318">
    <property type="component" value="Unassembled WGS sequence"/>
</dbReference>
<dbReference type="SUPFAM" id="SSF48498">
    <property type="entry name" value="Tetracyclin repressor-like, C-terminal domain"/>
    <property type="match status" value="1"/>
</dbReference>
<feature type="DNA-binding region" description="H-T-H motif" evidence="4">
    <location>
        <begin position="39"/>
        <end position="58"/>
    </location>
</feature>
<dbReference type="RefSeq" id="WP_096283369.1">
    <property type="nucleotide sequence ID" value="NZ_FXEG02000001.1"/>
</dbReference>
<keyword evidence="2 4" id="KW-0238">DNA-binding</keyword>
<keyword evidence="1" id="KW-0805">Transcription regulation</keyword>
<gene>
    <name evidence="6" type="ORF">MAAFP003_41</name>
</gene>
<evidence type="ECO:0000256" key="2">
    <source>
        <dbReference type="ARBA" id="ARBA00023125"/>
    </source>
</evidence>
<dbReference type="OrthoDB" id="3173376at2"/>
<dbReference type="EMBL" id="FXEG02000001">
    <property type="protein sequence ID" value="SOX51381.1"/>
    <property type="molecule type" value="Genomic_DNA"/>
</dbReference>
<protein>
    <submittedName>
        <fullName evidence="6">TetR/AcrR family transcriptional regulator</fullName>
    </submittedName>
</protein>
<dbReference type="Pfam" id="PF00440">
    <property type="entry name" value="TetR_N"/>
    <property type="match status" value="1"/>
</dbReference>
<reference evidence="6" key="1">
    <citation type="submission" date="2018-01" db="EMBL/GenBank/DDBJ databases">
        <authorList>
            <consortium name="Urmite Genomes"/>
        </authorList>
    </citation>
    <scope>NUCLEOTIDE SEQUENCE [LARGE SCALE GENOMIC DNA]</scope>
    <source>
        <strain evidence="6">AFP003</strain>
    </source>
</reference>
<dbReference type="Gene3D" id="1.10.357.10">
    <property type="entry name" value="Tetracycline Repressor, domain 2"/>
    <property type="match status" value="1"/>
</dbReference>
<dbReference type="InterPro" id="IPR036271">
    <property type="entry name" value="Tet_transcr_reg_TetR-rel_C_sf"/>
</dbReference>
<evidence type="ECO:0000259" key="5">
    <source>
        <dbReference type="PROSITE" id="PS50977"/>
    </source>
</evidence>
<dbReference type="InterPro" id="IPR025996">
    <property type="entry name" value="MT1864/Rv1816-like_C"/>
</dbReference>
<keyword evidence="3" id="KW-0804">Transcription</keyword>
<dbReference type="PROSITE" id="PS50977">
    <property type="entry name" value="HTH_TETR_2"/>
    <property type="match status" value="1"/>
</dbReference>
<evidence type="ECO:0000313" key="6">
    <source>
        <dbReference type="EMBL" id="SOX51381.1"/>
    </source>
</evidence>
<dbReference type="PANTHER" id="PTHR30055">
    <property type="entry name" value="HTH-TYPE TRANSCRIPTIONAL REGULATOR RUTR"/>
    <property type="match status" value="1"/>
</dbReference>
<organism evidence="6 7">
    <name type="scientific">Mycobacterium ahvazicum</name>
    <dbReference type="NCBI Taxonomy" id="1964395"/>
    <lineage>
        <taxon>Bacteria</taxon>
        <taxon>Bacillati</taxon>
        <taxon>Actinomycetota</taxon>
        <taxon>Actinomycetes</taxon>
        <taxon>Mycobacteriales</taxon>
        <taxon>Mycobacteriaceae</taxon>
        <taxon>Mycobacterium</taxon>
        <taxon>Mycobacterium simiae complex</taxon>
    </lineage>
</organism>
<evidence type="ECO:0000256" key="1">
    <source>
        <dbReference type="ARBA" id="ARBA00023015"/>
    </source>
</evidence>
<evidence type="ECO:0000256" key="4">
    <source>
        <dbReference type="PROSITE-ProRule" id="PRU00335"/>
    </source>
</evidence>
<dbReference type="InterPro" id="IPR050109">
    <property type="entry name" value="HTH-type_TetR-like_transc_reg"/>
</dbReference>
<accession>A0A2K4Y3M1</accession>